<sequence>MEGRDIFICGNSQKIIISDFVDTTILLVKPQTKMTANHHILDFPNGAIKEKIVTALITNDLKFIIIGFSDGVIRLYKYSDYSFVKEAKGIHTSTIRSMTLHPIHKNVLATVAEDGQLILWRIDTLTPFLYFTRDDYHDKNLRSLVLTEVEFSMDGNYICISDDFGSFSLFGIGPNLATSYQFTPPQQFFQFDYGKLVYDSQGNCIDEEQHVDPNTIRGQVTDFSLMPYSSLTQIVKTTNRNILQCSENRYTPETYKYRNRPEEFSLVNIRDFVAPVEPQPVAMMEDTPGEAEDDDVFSEMEDEVEPIPQQTHLTRNAANRMGITPMIEEPQPMIRQSTIINDESELLNSGNTLDTSLSSSEDSLLSSDDDSSEENVQQPHQDEHNDEHMEELTSSENNEEELLEENNEQMIEENLEENLEESNESGATSDFMDLLKGTMTSYPNWIHRVYSEYDMTCAKKHKTYFPNVGDQVYYFTAYHAQYLVENPNNITGSDNTLFVNKIETIEGCISFVRTYYDEVSNELYVSIDITMKNSRSSIDNIVFTASKTPFIFLVDAFRYNVEYVKTQKRVYYEGTSYRVDIENSNFYAMEGVKLVSSSSNVNVSLDDIDTDYKYHRDVENFPDTVKDMLVDKLKEVIKNPTYEIFSSPVDTRRFPSYILVCPFPIDLMTILRRVEKGEYYHTYAQVEWEFFKLVRNAVNFNLCDSVIGQQAIQLAVEFKQVFMRCREFVSWGFFVDLETQIKSFSIPQEPPTKKKEKKEKKEKRERKGDNESEETPPKKKKGKPLKYFEDQIAGKGNVLLDEDGEDDNQLYVPEDEIQQPVISSSKRRKTRSMNNAPMEEVPLELTQPTYQTQQPEVEEDGNDVENVKLLFEAESELSENIESSEDHRIEQEEKDVKDEKESDNELEKRIEDAEESSEAYVDMNNVLADGVKRRKTRSSTRKMEEIKNEEESNEPIANVEKIEKIEKLPKAEKTTKKDAHPQPKKKKKKRICYYAPHKSEKKQRKEKTEKMEVEDNLNESFNELQDEDSESELYPKRRKANVQEFEEEDANNPVYMKRTRRSRNN</sequence>
<feature type="compositionally biased region" description="Basic residues" evidence="3">
    <location>
        <begin position="754"/>
        <end position="764"/>
    </location>
</feature>
<feature type="region of interest" description="Disordered" evidence="3">
    <location>
        <begin position="746"/>
        <end position="786"/>
    </location>
</feature>
<feature type="compositionally biased region" description="Basic residues" evidence="3">
    <location>
        <begin position="982"/>
        <end position="991"/>
    </location>
</feature>
<dbReference type="PROSITE" id="PS50014">
    <property type="entry name" value="BROMODOMAIN_2"/>
    <property type="match status" value="1"/>
</dbReference>
<dbReference type="AlphaFoldDB" id="A0A0A1TZE3"/>
<dbReference type="OrthoDB" id="10265743at2759"/>
<evidence type="ECO:0000256" key="1">
    <source>
        <dbReference type="ARBA" id="ARBA00023117"/>
    </source>
</evidence>
<evidence type="ECO:0000313" key="5">
    <source>
        <dbReference type="EMBL" id="ELP86934.1"/>
    </source>
</evidence>
<reference evidence="5 6" key="1">
    <citation type="submission" date="2012-10" db="EMBL/GenBank/DDBJ databases">
        <authorList>
            <person name="Zafar N."/>
            <person name="Inman J."/>
            <person name="Hall N."/>
            <person name="Lorenzi H."/>
            <person name="Caler E."/>
        </authorList>
    </citation>
    <scope>NUCLEOTIDE SEQUENCE [LARGE SCALE GENOMIC DNA]</scope>
    <source>
        <strain evidence="5 6">IP1</strain>
    </source>
</reference>
<feature type="compositionally biased region" description="Basic and acidic residues" evidence="3">
    <location>
        <begin position="941"/>
        <end position="950"/>
    </location>
</feature>
<dbReference type="InterPro" id="IPR001487">
    <property type="entry name" value="Bromodomain"/>
</dbReference>
<protein>
    <recommendedName>
        <fullName evidence="4">Bromo domain-containing protein</fullName>
    </recommendedName>
</protein>
<name>A0A0A1TZE3_ENTIV</name>
<evidence type="ECO:0000313" key="6">
    <source>
        <dbReference type="Proteomes" id="UP000014680"/>
    </source>
</evidence>
<dbReference type="GO" id="GO:0007010">
    <property type="term" value="P:cytoskeleton organization"/>
    <property type="evidence" value="ECO:0007669"/>
    <property type="project" value="TreeGrafter"/>
</dbReference>
<feature type="region of interest" description="Disordered" evidence="3">
    <location>
        <begin position="814"/>
        <end position="862"/>
    </location>
</feature>
<dbReference type="RefSeq" id="XP_004253705.1">
    <property type="nucleotide sequence ID" value="XM_004253657.1"/>
</dbReference>
<evidence type="ECO:0000259" key="4">
    <source>
        <dbReference type="PROSITE" id="PS50014"/>
    </source>
</evidence>
<dbReference type="Gene3D" id="2.130.10.10">
    <property type="entry name" value="YVTN repeat-like/Quinoprotein amine dehydrogenase"/>
    <property type="match status" value="1"/>
</dbReference>
<dbReference type="InterPro" id="IPR036322">
    <property type="entry name" value="WD40_repeat_dom_sf"/>
</dbReference>
<dbReference type="SUPFAM" id="SSF50978">
    <property type="entry name" value="WD40 repeat-like"/>
    <property type="match status" value="1"/>
</dbReference>
<dbReference type="VEuPathDB" id="AmoebaDB:EIN_315630"/>
<dbReference type="GO" id="GO:0005634">
    <property type="term" value="C:nucleus"/>
    <property type="evidence" value="ECO:0007669"/>
    <property type="project" value="TreeGrafter"/>
</dbReference>
<dbReference type="Pfam" id="PF00439">
    <property type="entry name" value="Bromodomain"/>
    <property type="match status" value="1"/>
</dbReference>
<dbReference type="Proteomes" id="UP000014680">
    <property type="component" value="Unassembled WGS sequence"/>
</dbReference>
<dbReference type="SUPFAM" id="SSF47370">
    <property type="entry name" value="Bromodomain"/>
    <property type="match status" value="1"/>
</dbReference>
<dbReference type="GeneID" id="14885923"/>
<dbReference type="InterPro" id="IPR052060">
    <property type="entry name" value="Bromo_WD_repeat"/>
</dbReference>
<feature type="compositionally biased region" description="Low complexity" evidence="3">
    <location>
        <begin position="356"/>
        <end position="366"/>
    </location>
</feature>
<feature type="compositionally biased region" description="Basic and acidic residues" evidence="3">
    <location>
        <begin position="960"/>
        <end position="981"/>
    </location>
</feature>
<dbReference type="EMBL" id="KB206890">
    <property type="protein sequence ID" value="ELP86934.1"/>
    <property type="molecule type" value="Genomic_DNA"/>
</dbReference>
<dbReference type="InterPro" id="IPR015943">
    <property type="entry name" value="WD40/YVTN_repeat-like_dom_sf"/>
</dbReference>
<feature type="compositionally biased region" description="Polar residues" evidence="3">
    <location>
        <begin position="846"/>
        <end position="855"/>
    </location>
</feature>
<accession>A0A0A1TZE3</accession>
<gene>
    <name evidence="5" type="ORF">EIN_315630</name>
</gene>
<evidence type="ECO:0000256" key="3">
    <source>
        <dbReference type="SAM" id="MobiDB-lite"/>
    </source>
</evidence>
<organism evidence="5 6">
    <name type="scientific">Entamoeba invadens IP1</name>
    <dbReference type="NCBI Taxonomy" id="370355"/>
    <lineage>
        <taxon>Eukaryota</taxon>
        <taxon>Amoebozoa</taxon>
        <taxon>Evosea</taxon>
        <taxon>Archamoebae</taxon>
        <taxon>Mastigamoebida</taxon>
        <taxon>Entamoebidae</taxon>
        <taxon>Entamoeba</taxon>
    </lineage>
</organism>
<dbReference type="GO" id="GO:0006357">
    <property type="term" value="P:regulation of transcription by RNA polymerase II"/>
    <property type="evidence" value="ECO:0007669"/>
    <property type="project" value="TreeGrafter"/>
</dbReference>
<keyword evidence="1 2" id="KW-0103">Bromodomain</keyword>
<dbReference type="GO" id="GO:0008360">
    <property type="term" value="P:regulation of cell shape"/>
    <property type="evidence" value="ECO:0007669"/>
    <property type="project" value="TreeGrafter"/>
</dbReference>
<dbReference type="InterPro" id="IPR036427">
    <property type="entry name" value="Bromodomain-like_sf"/>
</dbReference>
<keyword evidence="6" id="KW-1185">Reference proteome</keyword>
<dbReference type="PANTHER" id="PTHR16266:SF17">
    <property type="entry name" value="BRWD3"/>
    <property type="match status" value="1"/>
</dbReference>
<dbReference type="Gene3D" id="1.20.920.10">
    <property type="entry name" value="Bromodomain-like"/>
    <property type="match status" value="1"/>
</dbReference>
<feature type="compositionally biased region" description="Basic and acidic residues" evidence="3">
    <location>
        <begin position="884"/>
        <end position="911"/>
    </location>
</feature>
<dbReference type="SMART" id="SM00297">
    <property type="entry name" value="BROMO"/>
    <property type="match status" value="1"/>
</dbReference>
<feature type="region of interest" description="Disordered" evidence="3">
    <location>
        <begin position="350"/>
        <end position="403"/>
    </location>
</feature>
<dbReference type="PANTHER" id="PTHR16266">
    <property type="entry name" value="WD REPEAT DOMAIN 9"/>
    <property type="match status" value="1"/>
</dbReference>
<feature type="compositionally biased region" description="Basic and acidic residues" evidence="3">
    <location>
        <begin position="380"/>
        <end position="391"/>
    </location>
</feature>
<evidence type="ECO:0000256" key="2">
    <source>
        <dbReference type="PROSITE-ProRule" id="PRU00035"/>
    </source>
</evidence>
<feature type="region of interest" description="Disordered" evidence="3">
    <location>
        <begin position="875"/>
        <end position="1065"/>
    </location>
</feature>
<dbReference type="OMA" id="QNTMLED"/>
<dbReference type="KEGG" id="eiv:EIN_315630"/>
<proteinExistence type="predicted"/>
<feature type="domain" description="Bromo" evidence="4">
    <location>
        <begin position="637"/>
        <end position="708"/>
    </location>
</feature>